<dbReference type="Pfam" id="PF01050">
    <property type="entry name" value="MannoseP_isomer"/>
    <property type="match status" value="1"/>
</dbReference>
<sequence length="64" mass="7395">MATVDIREPEFQMVEQIRVLKENEGCHIPVRHLHRLSNTGTDPLVIVEVQCGEYTGEDDIVRYD</sequence>
<dbReference type="AlphaFoldDB" id="K1XHB5"/>
<reference evidence="2" key="1">
    <citation type="journal article" date="2012" name="Science">
        <title>Fermentation, hydrogen, and sulfur metabolism in multiple uncultivated bacterial phyla.</title>
        <authorList>
            <person name="Wrighton K.C."/>
            <person name="Thomas B.C."/>
            <person name="Sharon I."/>
            <person name="Miller C.S."/>
            <person name="Castelle C.J."/>
            <person name="VerBerkmoes N.C."/>
            <person name="Wilkins M.J."/>
            <person name="Hettich R.L."/>
            <person name="Lipton M.S."/>
            <person name="Williams K.H."/>
            <person name="Long P.E."/>
            <person name="Banfield J.F."/>
        </authorList>
    </citation>
    <scope>NUCLEOTIDE SEQUENCE [LARGE SCALE GENOMIC DNA]</scope>
</reference>
<feature type="non-terminal residue" evidence="2">
    <location>
        <position position="64"/>
    </location>
</feature>
<dbReference type="InterPro" id="IPR011051">
    <property type="entry name" value="RmlC_Cupin_sf"/>
</dbReference>
<dbReference type="GO" id="GO:0004475">
    <property type="term" value="F:mannose-1-phosphate guanylyltransferase (GTP) activity"/>
    <property type="evidence" value="ECO:0007669"/>
    <property type="project" value="TreeGrafter"/>
</dbReference>
<dbReference type="GO" id="GO:0005976">
    <property type="term" value="P:polysaccharide metabolic process"/>
    <property type="evidence" value="ECO:0007669"/>
    <property type="project" value="InterPro"/>
</dbReference>
<dbReference type="PANTHER" id="PTHR46390">
    <property type="entry name" value="MANNOSE-1-PHOSPHATE GUANYLYLTRANSFERASE"/>
    <property type="match status" value="1"/>
</dbReference>
<organism evidence="2">
    <name type="scientific">uncultured bacterium</name>
    <name type="common">gcode 4</name>
    <dbReference type="NCBI Taxonomy" id="1234023"/>
    <lineage>
        <taxon>Bacteria</taxon>
        <taxon>environmental samples</taxon>
    </lineage>
</organism>
<protein>
    <recommendedName>
        <fullName evidence="1">Mannose-6-phosphate isomerase type II C-terminal domain-containing protein</fullName>
    </recommendedName>
</protein>
<dbReference type="InterPro" id="IPR014710">
    <property type="entry name" value="RmlC-like_jellyroll"/>
</dbReference>
<dbReference type="EMBL" id="AMFJ01034315">
    <property type="protein sequence ID" value="EKD29695.1"/>
    <property type="molecule type" value="Genomic_DNA"/>
</dbReference>
<dbReference type="GO" id="GO:0009298">
    <property type="term" value="P:GDP-mannose biosynthetic process"/>
    <property type="evidence" value="ECO:0007669"/>
    <property type="project" value="TreeGrafter"/>
</dbReference>
<evidence type="ECO:0000313" key="2">
    <source>
        <dbReference type="EMBL" id="EKD29695.1"/>
    </source>
</evidence>
<dbReference type="SUPFAM" id="SSF51182">
    <property type="entry name" value="RmlC-like cupins"/>
    <property type="match status" value="1"/>
</dbReference>
<comment type="caution">
    <text evidence="2">The sequence shown here is derived from an EMBL/GenBank/DDBJ whole genome shotgun (WGS) entry which is preliminary data.</text>
</comment>
<evidence type="ECO:0000259" key="1">
    <source>
        <dbReference type="Pfam" id="PF01050"/>
    </source>
</evidence>
<feature type="domain" description="Mannose-6-phosphate isomerase type II C-terminal" evidence="1">
    <location>
        <begin position="13"/>
        <end position="64"/>
    </location>
</feature>
<dbReference type="Gene3D" id="2.60.120.10">
    <property type="entry name" value="Jelly Rolls"/>
    <property type="match status" value="1"/>
</dbReference>
<dbReference type="InterPro" id="IPR001538">
    <property type="entry name" value="Man6P_isomerase-2_C"/>
</dbReference>
<dbReference type="PANTHER" id="PTHR46390:SF1">
    <property type="entry name" value="MANNOSE-1-PHOSPHATE GUANYLYLTRANSFERASE"/>
    <property type="match status" value="1"/>
</dbReference>
<accession>K1XHB5</accession>
<name>K1XHB5_9BACT</name>
<proteinExistence type="predicted"/>
<dbReference type="InterPro" id="IPR051161">
    <property type="entry name" value="Mannose-6P_isomerase_type2"/>
</dbReference>
<gene>
    <name evidence="2" type="ORF">ACD_78C00315G0001</name>
</gene>